<feature type="domain" description="C2H2-type" evidence="2">
    <location>
        <begin position="170"/>
        <end position="193"/>
    </location>
</feature>
<gene>
    <name evidence="4" type="primary">20205922</name>
    <name evidence="3" type="ORF">HELRODRAFT_176678</name>
</gene>
<dbReference type="KEGG" id="hro:HELRODRAFT_176678"/>
<protein>
    <recommendedName>
        <fullName evidence="2">C2H2-type domain-containing protein</fullName>
    </recommendedName>
</protein>
<dbReference type="HOGENOM" id="CLU_603096_0_0_1"/>
<dbReference type="RefSeq" id="XP_009022292.1">
    <property type="nucleotide sequence ID" value="XM_009024044.1"/>
</dbReference>
<proteinExistence type="predicted"/>
<dbReference type="Pfam" id="PF12874">
    <property type="entry name" value="zf-met"/>
    <property type="match status" value="1"/>
</dbReference>
<dbReference type="CTD" id="20205922"/>
<reference evidence="4" key="3">
    <citation type="submission" date="2015-06" db="UniProtKB">
        <authorList>
            <consortium name="EnsemblMetazoa"/>
        </authorList>
    </citation>
    <scope>IDENTIFICATION</scope>
</reference>
<dbReference type="SUPFAM" id="SSF57667">
    <property type="entry name" value="beta-beta-alpha zinc fingers"/>
    <property type="match status" value="1"/>
</dbReference>
<dbReference type="EMBL" id="KB097106">
    <property type="protein sequence ID" value="ESN99516.1"/>
    <property type="molecule type" value="Genomic_DNA"/>
</dbReference>
<evidence type="ECO:0000259" key="2">
    <source>
        <dbReference type="Pfam" id="PF12874"/>
    </source>
</evidence>
<dbReference type="OrthoDB" id="434647at2759"/>
<evidence type="ECO:0000313" key="3">
    <source>
        <dbReference type="EMBL" id="ESN99516.1"/>
    </source>
</evidence>
<evidence type="ECO:0000313" key="4">
    <source>
        <dbReference type="EnsemblMetazoa" id="HelroP176678"/>
    </source>
</evidence>
<dbReference type="Proteomes" id="UP000015101">
    <property type="component" value="Unassembled WGS sequence"/>
</dbReference>
<organism evidence="4 5">
    <name type="scientific">Helobdella robusta</name>
    <name type="common">Californian leech</name>
    <dbReference type="NCBI Taxonomy" id="6412"/>
    <lineage>
        <taxon>Eukaryota</taxon>
        <taxon>Metazoa</taxon>
        <taxon>Spiralia</taxon>
        <taxon>Lophotrochozoa</taxon>
        <taxon>Annelida</taxon>
        <taxon>Clitellata</taxon>
        <taxon>Hirudinea</taxon>
        <taxon>Rhynchobdellida</taxon>
        <taxon>Glossiphoniidae</taxon>
        <taxon>Helobdella</taxon>
    </lineage>
</organism>
<dbReference type="EMBL" id="AMQM01005804">
    <property type="status" value="NOT_ANNOTATED_CDS"/>
    <property type="molecule type" value="Genomic_DNA"/>
</dbReference>
<dbReference type="EnsemblMetazoa" id="HelroT176678">
    <property type="protein sequence ID" value="HelroP176678"/>
    <property type="gene ID" value="HelroG176678"/>
</dbReference>
<dbReference type="InterPro" id="IPR036236">
    <property type="entry name" value="Znf_C2H2_sf"/>
</dbReference>
<dbReference type="InParanoid" id="T1FAS3"/>
<accession>T1FAS3</accession>
<sequence>MNVLYYQGFPCLPTNTTPTIFVGGMFNNVYEGNINIVDNNSNKFVTTTSTGNNYPLPTLLTIPPTTSSIFPILQQQEQKMENNNCTSKHVFKNNFIHENINKSLDFNQTSNNNIAGINCNDKNDANVCSYVIYQPSKLLCNQQQFLTEDINKSFDQHLQLHQRQQKQHIRCYVCNLSLNSQLQASQHFSGKSHHRKVRKMRYEGEKLKRTRDNEGKQIDLRLDNVKKLCDIDISISSNANCISNSSSNITSSNGSGGCRISSSFGSISNNFGSVSNSYIESNNIFTENNNSCQNIDREFNQNLNNDSETDNTNDVNSKNNNNNINGNDNNNINEISNTTTNINNTDADITTSNTDNNNIKHVINDISDDIFNYSNTQKRDNKCIVKPDSRINGNNKTDHEEFIDGSDCAGMKSEINFNSKMSTKTLVDKYAKVKEGRKGYANQIQVAILPADSS</sequence>
<keyword evidence="5" id="KW-1185">Reference proteome</keyword>
<dbReference type="AlphaFoldDB" id="T1FAS3"/>
<reference evidence="5" key="1">
    <citation type="submission" date="2012-12" db="EMBL/GenBank/DDBJ databases">
        <authorList>
            <person name="Hellsten U."/>
            <person name="Grimwood J."/>
            <person name="Chapman J.A."/>
            <person name="Shapiro H."/>
            <person name="Aerts A."/>
            <person name="Otillar R.P."/>
            <person name="Terry A.Y."/>
            <person name="Boore J.L."/>
            <person name="Simakov O."/>
            <person name="Marletaz F."/>
            <person name="Cho S.-J."/>
            <person name="Edsinger-Gonzales E."/>
            <person name="Havlak P."/>
            <person name="Kuo D.-H."/>
            <person name="Larsson T."/>
            <person name="Lv J."/>
            <person name="Arendt D."/>
            <person name="Savage R."/>
            <person name="Osoegawa K."/>
            <person name="de Jong P."/>
            <person name="Lindberg D.R."/>
            <person name="Seaver E.C."/>
            <person name="Weisblat D.A."/>
            <person name="Putnam N.H."/>
            <person name="Grigoriev I.V."/>
            <person name="Rokhsar D.S."/>
        </authorList>
    </citation>
    <scope>NUCLEOTIDE SEQUENCE</scope>
</reference>
<dbReference type="Gene3D" id="3.30.160.60">
    <property type="entry name" value="Classic Zinc Finger"/>
    <property type="match status" value="1"/>
</dbReference>
<feature type="compositionally biased region" description="Low complexity" evidence="1">
    <location>
        <begin position="310"/>
        <end position="337"/>
    </location>
</feature>
<evidence type="ECO:0000256" key="1">
    <source>
        <dbReference type="SAM" id="MobiDB-lite"/>
    </source>
</evidence>
<dbReference type="GeneID" id="20205922"/>
<feature type="region of interest" description="Disordered" evidence="1">
    <location>
        <begin position="301"/>
        <end position="337"/>
    </location>
</feature>
<reference evidence="3 5" key="2">
    <citation type="journal article" date="2013" name="Nature">
        <title>Insights into bilaterian evolution from three spiralian genomes.</title>
        <authorList>
            <person name="Simakov O."/>
            <person name="Marletaz F."/>
            <person name="Cho S.J."/>
            <person name="Edsinger-Gonzales E."/>
            <person name="Havlak P."/>
            <person name="Hellsten U."/>
            <person name="Kuo D.H."/>
            <person name="Larsson T."/>
            <person name="Lv J."/>
            <person name="Arendt D."/>
            <person name="Savage R."/>
            <person name="Osoegawa K."/>
            <person name="de Jong P."/>
            <person name="Grimwood J."/>
            <person name="Chapman J.A."/>
            <person name="Shapiro H."/>
            <person name="Aerts A."/>
            <person name="Otillar R.P."/>
            <person name="Terry A.Y."/>
            <person name="Boore J.L."/>
            <person name="Grigoriev I.V."/>
            <person name="Lindberg D.R."/>
            <person name="Seaver E.C."/>
            <person name="Weisblat D.A."/>
            <person name="Putnam N.H."/>
            <person name="Rokhsar D.S."/>
        </authorList>
    </citation>
    <scope>NUCLEOTIDE SEQUENCE</scope>
</reference>
<dbReference type="InterPro" id="IPR013087">
    <property type="entry name" value="Znf_C2H2_type"/>
</dbReference>
<name>T1FAS3_HELRO</name>
<evidence type="ECO:0000313" key="5">
    <source>
        <dbReference type="Proteomes" id="UP000015101"/>
    </source>
</evidence>